<dbReference type="GO" id="GO:0000287">
    <property type="term" value="F:magnesium ion binding"/>
    <property type="evidence" value="ECO:0007669"/>
    <property type="project" value="InterPro"/>
</dbReference>
<dbReference type="CDD" id="cd07035">
    <property type="entry name" value="TPP_PYR_POX_like"/>
    <property type="match status" value="1"/>
</dbReference>
<dbReference type="SUPFAM" id="SSF52467">
    <property type="entry name" value="DHS-like NAD/FAD-binding domain"/>
    <property type="match status" value="1"/>
</dbReference>
<dbReference type="EMBL" id="OCTY01000002">
    <property type="protein sequence ID" value="SOJ53349.1"/>
    <property type="molecule type" value="Genomic_DNA"/>
</dbReference>
<dbReference type="GO" id="GO:0009099">
    <property type="term" value="P:L-valine biosynthetic process"/>
    <property type="evidence" value="ECO:0007669"/>
    <property type="project" value="UniProtKB-UniPathway"/>
</dbReference>
<dbReference type="GO" id="GO:0016829">
    <property type="term" value="F:lyase activity"/>
    <property type="evidence" value="ECO:0007669"/>
    <property type="project" value="UniProtKB-KW"/>
</dbReference>
<dbReference type="InterPro" id="IPR029061">
    <property type="entry name" value="THDP-binding"/>
</dbReference>
<evidence type="ECO:0000313" key="18">
    <source>
        <dbReference type="Proteomes" id="UP000554965"/>
    </source>
</evidence>
<evidence type="ECO:0000256" key="11">
    <source>
        <dbReference type="ARBA" id="ARBA00048670"/>
    </source>
</evidence>
<dbReference type="SUPFAM" id="SSF52518">
    <property type="entry name" value="Thiamin diphosphate-binding fold (THDP-binding)"/>
    <property type="match status" value="2"/>
</dbReference>
<evidence type="ECO:0000256" key="8">
    <source>
        <dbReference type="ARBA" id="ARBA00022827"/>
    </source>
</evidence>
<dbReference type="GO" id="GO:0030976">
    <property type="term" value="F:thiamine pyrophosphate binding"/>
    <property type="evidence" value="ECO:0007669"/>
    <property type="project" value="InterPro"/>
</dbReference>
<keyword evidence="18" id="KW-1185">Reference proteome</keyword>
<dbReference type="PROSITE" id="PS00187">
    <property type="entry name" value="TPP_ENZYMES"/>
    <property type="match status" value="1"/>
</dbReference>
<keyword evidence="10" id="KW-0100">Branched-chain amino acid biosynthesis</keyword>
<feature type="domain" description="Thiamine pyrophosphate enzyme N-terminal TPP-binding" evidence="16">
    <location>
        <begin position="3"/>
        <end position="103"/>
    </location>
</feature>
<sequence>MPNGSEVLLGQLEAQGVDCVFASPIAVMAPIWEVLARRADDRKPRYFRCRHELLAVSLASGYYKATGRSQIVFLPSSLGVQNGSMGLHTALQERTPMTVLSPDTLSYGEDPSADPGPEWPSLLVDLVGPARNAEAVVKWAKRARTASELVHELRRACLIAESVPRGPTLLEIPFDLLVGTGHDEIPDWVTPAPVVASEEQIDQAAQILADAQCPLVITEHGGRTDESRDALVRIAEALSAPVFEFMSPAYHNFPRSHPLYGAGPVEAVLGEASEVDAILLAGCNAPWHPPHPALRPGCAVIHAEEDPLRPRAAYWGYPTTHTIPGDLARNLRALAANLGMRSTPRPDAVQRWSRHSQAVRAKDLDDPRQSRSQPTGFVPAAELFRQLHDALPDDAICVDEIIAQVPHMIQFLFEHKPIRQYRGWAGALGTSLGTALGIKLAQPQQLVVSVLGDGAWHYNPVPAALGFSQEYSVPLLIVLCNNRGLVSQTWNVLRYFPDSEAVRDRNFVGDVISPTPDYVKVAQAYGGDGERVDETAKLRPALQRALDVVAAGQTFLLDVLVNP</sequence>
<dbReference type="Proteomes" id="UP000554965">
    <property type="component" value="Unassembled WGS sequence"/>
</dbReference>
<dbReference type="Gene3D" id="3.40.50.1220">
    <property type="entry name" value="TPP-binding domain"/>
    <property type="match status" value="1"/>
</dbReference>
<evidence type="ECO:0000256" key="12">
    <source>
        <dbReference type="RuleBase" id="RU362132"/>
    </source>
</evidence>
<comment type="pathway">
    <text evidence="2">Amino-acid biosynthesis; L-isoleucine biosynthesis; L-isoleucine from 2-oxobutanoate: step 1/4.</text>
</comment>
<dbReference type="GO" id="GO:0003984">
    <property type="term" value="F:acetolactate synthase activity"/>
    <property type="evidence" value="ECO:0007669"/>
    <property type="project" value="UniProtKB-EC"/>
</dbReference>
<comment type="similarity">
    <text evidence="4 12">Belongs to the TPP enzyme family.</text>
</comment>
<protein>
    <recommendedName>
        <fullName evidence="5">acetolactate synthase</fullName>
        <ecNumber evidence="5">2.2.1.6</ecNumber>
    </recommendedName>
</protein>
<evidence type="ECO:0000256" key="3">
    <source>
        <dbReference type="ARBA" id="ARBA00005025"/>
    </source>
</evidence>
<dbReference type="Gene3D" id="3.40.50.970">
    <property type="match status" value="2"/>
</dbReference>
<comment type="cofactor">
    <cofactor evidence="1">
        <name>thiamine diphosphate</name>
        <dbReference type="ChEBI" id="CHEBI:58937"/>
    </cofactor>
</comment>
<feature type="domain" description="Thiamine pyrophosphate enzyme TPP-binding" evidence="15">
    <location>
        <begin position="413"/>
        <end position="558"/>
    </location>
</feature>
<dbReference type="UniPathway" id="UPA00047">
    <property type="reaction ID" value="UER00055"/>
</dbReference>
<organism evidence="17 18">
    <name type="scientific">Mycobacterium simulans</name>
    <dbReference type="NCBI Taxonomy" id="627089"/>
    <lineage>
        <taxon>Bacteria</taxon>
        <taxon>Bacillati</taxon>
        <taxon>Actinomycetota</taxon>
        <taxon>Actinomycetes</taxon>
        <taxon>Mycobacteriales</taxon>
        <taxon>Mycobacteriaceae</taxon>
        <taxon>Mycobacterium</taxon>
    </lineage>
</organism>
<dbReference type="RefSeq" id="WP_186241615.1">
    <property type="nucleotide sequence ID" value="NZ_OCTY01000002.1"/>
</dbReference>
<dbReference type="InterPro" id="IPR012001">
    <property type="entry name" value="Thiamin_PyroP_enz_TPP-bd_dom"/>
</dbReference>
<comment type="catalytic activity">
    <reaction evidence="11">
        <text>2 pyruvate + H(+) = (2S)-2-acetolactate + CO2</text>
        <dbReference type="Rhea" id="RHEA:25249"/>
        <dbReference type="ChEBI" id="CHEBI:15361"/>
        <dbReference type="ChEBI" id="CHEBI:15378"/>
        <dbReference type="ChEBI" id="CHEBI:16526"/>
        <dbReference type="ChEBI" id="CHEBI:58476"/>
        <dbReference type="EC" id="2.2.1.6"/>
    </reaction>
</comment>
<dbReference type="PANTHER" id="PTHR18968">
    <property type="entry name" value="THIAMINE PYROPHOSPHATE ENZYMES"/>
    <property type="match status" value="1"/>
</dbReference>
<keyword evidence="7" id="KW-0285">Flavoprotein</keyword>
<comment type="caution">
    <text evidence="17">The sequence shown here is derived from an EMBL/GenBank/DDBJ whole genome shotgun (WGS) entry which is preliminary data.</text>
</comment>
<feature type="domain" description="Thiamine pyrophosphate enzyme central" evidence="14">
    <location>
        <begin position="201"/>
        <end position="334"/>
    </location>
</feature>
<dbReference type="Pfam" id="PF00205">
    <property type="entry name" value="TPP_enzyme_M"/>
    <property type="match status" value="1"/>
</dbReference>
<evidence type="ECO:0000256" key="13">
    <source>
        <dbReference type="SAM" id="MobiDB-lite"/>
    </source>
</evidence>
<evidence type="ECO:0000256" key="6">
    <source>
        <dbReference type="ARBA" id="ARBA00022605"/>
    </source>
</evidence>
<dbReference type="InterPro" id="IPR012000">
    <property type="entry name" value="Thiamin_PyroP_enz_cen_dom"/>
</dbReference>
<dbReference type="Pfam" id="PF02775">
    <property type="entry name" value="TPP_enzyme_C"/>
    <property type="match status" value="1"/>
</dbReference>
<dbReference type="GO" id="GO:0009097">
    <property type="term" value="P:isoleucine biosynthetic process"/>
    <property type="evidence" value="ECO:0007669"/>
    <property type="project" value="UniProtKB-UniPathway"/>
</dbReference>
<dbReference type="GO" id="GO:0005948">
    <property type="term" value="C:acetolactate synthase complex"/>
    <property type="evidence" value="ECO:0007669"/>
    <property type="project" value="TreeGrafter"/>
</dbReference>
<dbReference type="UniPathway" id="UPA00049">
    <property type="reaction ID" value="UER00059"/>
</dbReference>
<feature type="region of interest" description="Disordered" evidence="13">
    <location>
        <begin position="345"/>
        <end position="375"/>
    </location>
</feature>
<evidence type="ECO:0000256" key="5">
    <source>
        <dbReference type="ARBA" id="ARBA00013145"/>
    </source>
</evidence>
<keyword evidence="8" id="KW-0274">FAD</keyword>
<dbReference type="GO" id="GO:0050660">
    <property type="term" value="F:flavin adenine dinucleotide binding"/>
    <property type="evidence" value="ECO:0007669"/>
    <property type="project" value="TreeGrafter"/>
</dbReference>
<feature type="compositionally biased region" description="Basic and acidic residues" evidence="13">
    <location>
        <begin position="360"/>
        <end position="369"/>
    </location>
</feature>
<gene>
    <name evidence="17" type="primary">mdlC</name>
    <name evidence="17" type="ORF">MSIMFB_00850</name>
</gene>
<dbReference type="InterPro" id="IPR029035">
    <property type="entry name" value="DHS-like_NAD/FAD-binding_dom"/>
</dbReference>
<name>A0A7Z7N888_9MYCO</name>
<evidence type="ECO:0000313" key="17">
    <source>
        <dbReference type="EMBL" id="SOJ53349.1"/>
    </source>
</evidence>
<evidence type="ECO:0000259" key="15">
    <source>
        <dbReference type="Pfam" id="PF02775"/>
    </source>
</evidence>
<dbReference type="InterPro" id="IPR045229">
    <property type="entry name" value="TPP_enz"/>
</dbReference>
<keyword evidence="17" id="KW-0456">Lyase</keyword>
<keyword evidence="6" id="KW-0028">Amino-acid biosynthesis</keyword>
<evidence type="ECO:0000256" key="2">
    <source>
        <dbReference type="ARBA" id="ARBA00004974"/>
    </source>
</evidence>
<dbReference type="CDD" id="cd02002">
    <property type="entry name" value="TPP_BFDC"/>
    <property type="match status" value="1"/>
</dbReference>
<dbReference type="PANTHER" id="PTHR18968:SF13">
    <property type="entry name" value="ACETOLACTATE SYNTHASE CATALYTIC SUBUNIT, MITOCHONDRIAL"/>
    <property type="match status" value="1"/>
</dbReference>
<dbReference type="AlphaFoldDB" id="A0A7Z7N888"/>
<keyword evidence="9 12" id="KW-0786">Thiamine pyrophosphate</keyword>
<evidence type="ECO:0000256" key="10">
    <source>
        <dbReference type="ARBA" id="ARBA00023304"/>
    </source>
</evidence>
<dbReference type="InterPro" id="IPR000399">
    <property type="entry name" value="TPP-bd_CS"/>
</dbReference>
<evidence type="ECO:0000256" key="4">
    <source>
        <dbReference type="ARBA" id="ARBA00007812"/>
    </source>
</evidence>
<dbReference type="Pfam" id="PF02776">
    <property type="entry name" value="TPP_enzyme_N"/>
    <property type="match status" value="1"/>
</dbReference>
<evidence type="ECO:0000256" key="9">
    <source>
        <dbReference type="ARBA" id="ARBA00023052"/>
    </source>
</evidence>
<evidence type="ECO:0000259" key="14">
    <source>
        <dbReference type="Pfam" id="PF00205"/>
    </source>
</evidence>
<comment type="pathway">
    <text evidence="3">Amino-acid biosynthesis; L-valine biosynthesis; L-valine from pyruvate: step 1/4.</text>
</comment>
<evidence type="ECO:0000256" key="7">
    <source>
        <dbReference type="ARBA" id="ARBA00022630"/>
    </source>
</evidence>
<reference evidence="17 18" key="1">
    <citation type="submission" date="2017-10" db="EMBL/GenBank/DDBJ databases">
        <authorList>
            <consortium name="Urmite Genomes"/>
        </authorList>
    </citation>
    <scope>NUCLEOTIDE SEQUENCE [LARGE SCALE GENOMIC DNA]</scope>
    <source>
        <strain evidence="17 18">FB-527</strain>
    </source>
</reference>
<dbReference type="InterPro" id="IPR011766">
    <property type="entry name" value="TPP_enzyme_TPP-bd"/>
</dbReference>
<accession>A0A7Z7N888</accession>
<evidence type="ECO:0000256" key="1">
    <source>
        <dbReference type="ARBA" id="ARBA00001964"/>
    </source>
</evidence>
<proteinExistence type="inferred from homology"/>
<dbReference type="EC" id="2.2.1.6" evidence="5"/>
<evidence type="ECO:0000259" key="16">
    <source>
        <dbReference type="Pfam" id="PF02776"/>
    </source>
</evidence>